<proteinExistence type="predicted"/>
<dbReference type="EMBL" id="MU117969">
    <property type="protein sequence ID" value="KAF9652341.1"/>
    <property type="molecule type" value="Genomic_DNA"/>
</dbReference>
<name>A0ACB6ZRQ4_THEGA</name>
<reference evidence="1" key="2">
    <citation type="journal article" date="2020" name="Nat. Commun.">
        <title>Large-scale genome sequencing of mycorrhizal fungi provides insights into the early evolution of symbiotic traits.</title>
        <authorList>
            <person name="Miyauchi S."/>
            <person name="Kiss E."/>
            <person name="Kuo A."/>
            <person name="Drula E."/>
            <person name="Kohler A."/>
            <person name="Sanchez-Garcia M."/>
            <person name="Morin E."/>
            <person name="Andreopoulos B."/>
            <person name="Barry K.W."/>
            <person name="Bonito G."/>
            <person name="Buee M."/>
            <person name="Carver A."/>
            <person name="Chen C."/>
            <person name="Cichocki N."/>
            <person name="Clum A."/>
            <person name="Culley D."/>
            <person name="Crous P.W."/>
            <person name="Fauchery L."/>
            <person name="Girlanda M."/>
            <person name="Hayes R.D."/>
            <person name="Keri Z."/>
            <person name="LaButti K."/>
            <person name="Lipzen A."/>
            <person name="Lombard V."/>
            <person name="Magnuson J."/>
            <person name="Maillard F."/>
            <person name="Murat C."/>
            <person name="Nolan M."/>
            <person name="Ohm R.A."/>
            <person name="Pangilinan J."/>
            <person name="Pereira M.F."/>
            <person name="Perotto S."/>
            <person name="Peter M."/>
            <person name="Pfister S."/>
            <person name="Riley R."/>
            <person name="Sitrit Y."/>
            <person name="Stielow J.B."/>
            <person name="Szollosi G."/>
            <person name="Zifcakova L."/>
            <person name="Stursova M."/>
            <person name="Spatafora J.W."/>
            <person name="Tedersoo L."/>
            <person name="Vaario L.M."/>
            <person name="Yamada A."/>
            <person name="Yan M."/>
            <person name="Wang P."/>
            <person name="Xu J."/>
            <person name="Bruns T."/>
            <person name="Baldrian P."/>
            <person name="Vilgalys R."/>
            <person name="Dunand C."/>
            <person name="Henrissat B."/>
            <person name="Grigoriev I.V."/>
            <person name="Hibbett D."/>
            <person name="Nagy L.G."/>
            <person name="Martin F.M."/>
        </authorList>
    </citation>
    <scope>NUCLEOTIDE SEQUENCE</scope>
    <source>
        <strain evidence="1">P2</strain>
    </source>
</reference>
<evidence type="ECO:0000313" key="1">
    <source>
        <dbReference type="EMBL" id="KAF9652341.1"/>
    </source>
</evidence>
<dbReference type="Proteomes" id="UP000886501">
    <property type="component" value="Unassembled WGS sequence"/>
</dbReference>
<gene>
    <name evidence="1" type="ORF">BDM02DRAFT_3183732</name>
</gene>
<evidence type="ECO:0000313" key="2">
    <source>
        <dbReference type="Proteomes" id="UP000886501"/>
    </source>
</evidence>
<accession>A0ACB6ZRQ4</accession>
<comment type="caution">
    <text evidence="1">The sequence shown here is derived from an EMBL/GenBank/DDBJ whole genome shotgun (WGS) entry which is preliminary data.</text>
</comment>
<organism evidence="1 2">
    <name type="scientific">Thelephora ganbajun</name>
    <name type="common">Ganba fungus</name>
    <dbReference type="NCBI Taxonomy" id="370292"/>
    <lineage>
        <taxon>Eukaryota</taxon>
        <taxon>Fungi</taxon>
        <taxon>Dikarya</taxon>
        <taxon>Basidiomycota</taxon>
        <taxon>Agaricomycotina</taxon>
        <taxon>Agaricomycetes</taxon>
        <taxon>Thelephorales</taxon>
        <taxon>Thelephoraceae</taxon>
        <taxon>Thelephora</taxon>
    </lineage>
</organism>
<protein>
    <submittedName>
        <fullName evidence="1">Uncharacterized protein</fullName>
    </submittedName>
</protein>
<keyword evidence="2" id="KW-1185">Reference proteome</keyword>
<reference evidence="1" key="1">
    <citation type="submission" date="2019-10" db="EMBL/GenBank/DDBJ databases">
        <authorList>
            <consortium name="DOE Joint Genome Institute"/>
            <person name="Kuo A."/>
            <person name="Miyauchi S."/>
            <person name="Kiss E."/>
            <person name="Drula E."/>
            <person name="Kohler A."/>
            <person name="Sanchez-Garcia M."/>
            <person name="Andreopoulos B."/>
            <person name="Barry K.W."/>
            <person name="Bonito G."/>
            <person name="Buee M."/>
            <person name="Carver A."/>
            <person name="Chen C."/>
            <person name="Cichocki N."/>
            <person name="Clum A."/>
            <person name="Culley D."/>
            <person name="Crous P.W."/>
            <person name="Fauchery L."/>
            <person name="Girlanda M."/>
            <person name="Hayes R."/>
            <person name="Keri Z."/>
            <person name="Labutti K."/>
            <person name="Lipzen A."/>
            <person name="Lombard V."/>
            <person name="Magnuson J."/>
            <person name="Maillard F."/>
            <person name="Morin E."/>
            <person name="Murat C."/>
            <person name="Nolan M."/>
            <person name="Ohm R."/>
            <person name="Pangilinan J."/>
            <person name="Pereira M."/>
            <person name="Perotto S."/>
            <person name="Peter M."/>
            <person name="Riley R."/>
            <person name="Sitrit Y."/>
            <person name="Stielow B."/>
            <person name="Szollosi G."/>
            <person name="Zifcakova L."/>
            <person name="Stursova M."/>
            <person name="Spatafora J.W."/>
            <person name="Tedersoo L."/>
            <person name="Vaario L.-M."/>
            <person name="Yamada A."/>
            <person name="Yan M."/>
            <person name="Wang P."/>
            <person name="Xu J."/>
            <person name="Bruns T."/>
            <person name="Baldrian P."/>
            <person name="Vilgalys R."/>
            <person name="Henrissat B."/>
            <person name="Grigoriev I.V."/>
            <person name="Hibbett D."/>
            <person name="Nagy L.G."/>
            <person name="Martin F.M."/>
        </authorList>
    </citation>
    <scope>NUCLEOTIDE SEQUENCE</scope>
    <source>
        <strain evidence="1">P2</strain>
    </source>
</reference>
<sequence length="664" mass="75334">MGGQFVLLDFPVEIICHILSFVSYKDLIRSTSTCKFIRNTVQKSAFLSYAIDLAYHQLQATETSTIPYAARKQRLLKSQNRWNKLEWAAKHKVECPHTAYMYDFVNGIYAIGQNAANDRRFSENVTFYRLPPYPTPPDSKEDGAGSTNASSMNGANDIPRGNSNRDSWTYAFGMTILDFTMDPEQDLLVLLALAPPESQYFCHIHLRTLSTNETHPQAGSHFLPFLRKSQVTGGIDHVPAYRLRILDDLVGTLAKEVVDDVDGYSAFMEIWNWKHGARGSIFMSSKRCAIRPNGIEDFCFLSKTAFLVAEQMGAFEVFTFTDPADPSAYSRPTLRSTFMLPKLKPTQLFWYLTINCNPSPGSVPLFPPRNAQLSPFPRTVRDHHINPEERILGCAIGTVNPENHQGDGAPHTFDCFIFFIHAKVFLDSIDESRVSGFHLLSSRQASQTPRSISTSTDSELNDGTVRPEDSLAWVDQILNLPEDDDVPAPQPIAQARTETSSEGTSTWKAVGRYEWHEWGPENTRWFQDLLSTNWQHAIHGLRTVECVPVGERNVDVHAHAHQHWEHTTETHKLRIRDFNPNVARGAIITERDRKDEDKNRWKIVVTKNSVANTKNVFEEEIWSALPYREVVTEETVQVAEVMMDESRILLIKDGTLKGIDVLEF</sequence>